<dbReference type="EMBL" id="JXTC01000519">
    <property type="protein sequence ID" value="PON48334.1"/>
    <property type="molecule type" value="Genomic_DNA"/>
</dbReference>
<evidence type="ECO:0000256" key="1">
    <source>
        <dbReference type="SAM" id="MobiDB-lite"/>
    </source>
</evidence>
<dbReference type="Proteomes" id="UP000237000">
    <property type="component" value="Unassembled WGS sequence"/>
</dbReference>
<protein>
    <submittedName>
        <fullName evidence="2">Uncharacterized protein</fullName>
    </submittedName>
</protein>
<dbReference type="InParanoid" id="A0A2P5BHQ9"/>
<evidence type="ECO:0000313" key="3">
    <source>
        <dbReference type="Proteomes" id="UP000237000"/>
    </source>
</evidence>
<feature type="compositionally biased region" description="Acidic residues" evidence="1">
    <location>
        <begin position="67"/>
        <end position="77"/>
    </location>
</feature>
<feature type="compositionally biased region" description="Basic and acidic residues" evidence="1">
    <location>
        <begin position="56"/>
        <end position="66"/>
    </location>
</feature>
<feature type="compositionally biased region" description="Pro residues" evidence="1">
    <location>
        <begin position="1"/>
        <end position="17"/>
    </location>
</feature>
<sequence length="194" mass="21871">MLSQPAPPSVPAPPPPLQDLSSTTLPDDFMEGEAHVTKIKDEGYECLDASPKTVKRKESDFSRDSGDDSDSEDYSSDDDMHYATNVIIPCDEDEHDDFTVQKALQLALDDLRKNKGDNILHCVELIRVCVELVEGMIFYLSFRALNDCFYVARVFIGDTDEIVELIKHVEHRPDPEWYKDPGLPNMAAALLRLL</sequence>
<gene>
    <name evidence="2" type="ORF">TorRG33x02_320750</name>
</gene>
<proteinExistence type="predicted"/>
<evidence type="ECO:0000313" key="2">
    <source>
        <dbReference type="EMBL" id="PON48334.1"/>
    </source>
</evidence>
<accession>A0A2P5BHQ9</accession>
<dbReference type="AlphaFoldDB" id="A0A2P5BHQ9"/>
<name>A0A2P5BHQ9_TREOI</name>
<feature type="region of interest" description="Disordered" evidence="1">
    <location>
        <begin position="1"/>
        <end position="32"/>
    </location>
</feature>
<comment type="caution">
    <text evidence="2">The sequence shown here is derived from an EMBL/GenBank/DDBJ whole genome shotgun (WGS) entry which is preliminary data.</text>
</comment>
<keyword evidence="3" id="KW-1185">Reference proteome</keyword>
<reference evidence="3" key="1">
    <citation type="submission" date="2016-06" db="EMBL/GenBank/DDBJ databases">
        <title>Parallel loss of symbiosis genes in relatives of nitrogen-fixing non-legume Parasponia.</title>
        <authorList>
            <person name="Van Velzen R."/>
            <person name="Holmer R."/>
            <person name="Bu F."/>
            <person name="Rutten L."/>
            <person name="Van Zeijl A."/>
            <person name="Liu W."/>
            <person name="Santuari L."/>
            <person name="Cao Q."/>
            <person name="Sharma T."/>
            <person name="Shen D."/>
            <person name="Roswanjaya Y."/>
            <person name="Wardhani T."/>
            <person name="Kalhor M.S."/>
            <person name="Jansen J."/>
            <person name="Van den Hoogen J."/>
            <person name="Gungor B."/>
            <person name="Hartog M."/>
            <person name="Hontelez J."/>
            <person name="Verver J."/>
            <person name="Yang W.-C."/>
            <person name="Schijlen E."/>
            <person name="Repin R."/>
            <person name="Schilthuizen M."/>
            <person name="Schranz E."/>
            <person name="Heidstra R."/>
            <person name="Miyata K."/>
            <person name="Fedorova E."/>
            <person name="Kohlen W."/>
            <person name="Bisseling T."/>
            <person name="Smit S."/>
            <person name="Geurts R."/>
        </authorList>
    </citation>
    <scope>NUCLEOTIDE SEQUENCE [LARGE SCALE GENOMIC DNA]</scope>
    <source>
        <strain evidence="3">cv. RG33-2</strain>
    </source>
</reference>
<feature type="region of interest" description="Disordered" evidence="1">
    <location>
        <begin position="50"/>
        <end position="78"/>
    </location>
</feature>
<organism evidence="2 3">
    <name type="scientific">Trema orientale</name>
    <name type="common">Charcoal tree</name>
    <name type="synonym">Celtis orientalis</name>
    <dbReference type="NCBI Taxonomy" id="63057"/>
    <lineage>
        <taxon>Eukaryota</taxon>
        <taxon>Viridiplantae</taxon>
        <taxon>Streptophyta</taxon>
        <taxon>Embryophyta</taxon>
        <taxon>Tracheophyta</taxon>
        <taxon>Spermatophyta</taxon>
        <taxon>Magnoliopsida</taxon>
        <taxon>eudicotyledons</taxon>
        <taxon>Gunneridae</taxon>
        <taxon>Pentapetalae</taxon>
        <taxon>rosids</taxon>
        <taxon>fabids</taxon>
        <taxon>Rosales</taxon>
        <taxon>Cannabaceae</taxon>
        <taxon>Trema</taxon>
    </lineage>
</organism>